<evidence type="ECO:0000256" key="6">
    <source>
        <dbReference type="RuleBase" id="RU363108"/>
    </source>
</evidence>
<keyword evidence="2 6" id="KW-1003">Cell membrane</keyword>
<comment type="similarity">
    <text evidence="6">Belongs to the insect chemoreceptor superfamily. Gustatory receptor (GR) family.</text>
</comment>
<dbReference type="Pfam" id="PF08395">
    <property type="entry name" value="7tm_7"/>
    <property type="match status" value="1"/>
</dbReference>
<feature type="transmembrane region" description="Helical" evidence="6">
    <location>
        <begin position="302"/>
        <end position="321"/>
    </location>
</feature>
<keyword evidence="4 6" id="KW-1133">Transmembrane helix</keyword>
<dbReference type="GO" id="GO:0005886">
    <property type="term" value="C:plasma membrane"/>
    <property type="evidence" value="ECO:0007669"/>
    <property type="project" value="UniProtKB-SubCell"/>
</dbReference>
<dbReference type="OrthoDB" id="6625921at2759"/>
<name>A0A8S1C6E6_9INSE</name>
<evidence type="ECO:0000256" key="2">
    <source>
        <dbReference type="ARBA" id="ARBA00022475"/>
    </source>
</evidence>
<evidence type="ECO:0000313" key="8">
    <source>
        <dbReference type="Proteomes" id="UP000494165"/>
    </source>
</evidence>
<dbReference type="Proteomes" id="UP000494165">
    <property type="component" value="Unassembled WGS sequence"/>
</dbReference>
<feature type="transmembrane region" description="Helical" evidence="6">
    <location>
        <begin position="217"/>
        <end position="241"/>
    </location>
</feature>
<keyword evidence="5 6" id="KW-0472">Membrane</keyword>
<dbReference type="EMBL" id="CADEPI010000018">
    <property type="protein sequence ID" value="CAB3364843.1"/>
    <property type="molecule type" value="Genomic_DNA"/>
</dbReference>
<sequence length="460" mass="52257">MDLPQHRSRGNVGFSEQTDAYLRRILMDRVYENDDVLFTKTFKPPKEGDNISSGLKAPQETFYKDDIPSLTEANRPFYTLLRALGCVPYSLNARGDVNANKLIVIYSIAFYSLIVYVVYQEVPARLNFSGLDTAVDNARTLFSYAKVALVPFIIWLPFRRVSKFFKATFKFHSNYYRMTGEVIVLEWEKITPYIAAGIPIFSACIALYSYLSLNHVIRMNILTGFLIWSTYTVTIGMDFMWCTPLMVLGKTAEVLITTLKKKFATVEKDSAMQEYLVREYRALWLDLSKALQCNNDVSTMTFTYHALHVFLMLTMNLYGLLNGLRLPWSTDQNLRLIGTIVYLVELWLMANAAHYCTTKFEDIQWDPFFLIPSIDTPEAVRREMSTFLDVAVAAPHVVDIGGFVCINRSWLTNMLGNLLSSLIILLQFRVQQSDEPAVTTTSAGQVDNTTASTVAPSALN</sequence>
<feature type="transmembrane region" description="Helical" evidence="6">
    <location>
        <begin position="102"/>
        <end position="119"/>
    </location>
</feature>
<comment type="function">
    <text evidence="6">Gustatory receptor which mediates acceptance or avoidance behavior, depending on its substrates.</text>
</comment>
<gene>
    <name evidence="7" type="ORF">CLODIP_2_CD12453</name>
</gene>
<evidence type="ECO:0000256" key="4">
    <source>
        <dbReference type="ARBA" id="ARBA00022989"/>
    </source>
</evidence>
<comment type="caution">
    <text evidence="7">The sequence shown here is derived from an EMBL/GenBank/DDBJ whole genome shotgun (WGS) entry which is preliminary data.</text>
</comment>
<dbReference type="InterPro" id="IPR013604">
    <property type="entry name" value="7TM_chemorcpt"/>
</dbReference>
<evidence type="ECO:0000256" key="5">
    <source>
        <dbReference type="ARBA" id="ARBA00023136"/>
    </source>
</evidence>
<feature type="transmembrane region" description="Helical" evidence="6">
    <location>
        <begin position="333"/>
        <end position="350"/>
    </location>
</feature>
<dbReference type="GO" id="GO:0007165">
    <property type="term" value="P:signal transduction"/>
    <property type="evidence" value="ECO:0007669"/>
    <property type="project" value="UniProtKB-KW"/>
</dbReference>
<keyword evidence="8" id="KW-1185">Reference proteome</keyword>
<dbReference type="AlphaFoldDB" id="A0A8S1C6E6"/>
<organism evidence="7 8">
    <name type="scientific">Cloeon dipterum</name>
    <dbReference type="NCBI Taxonomy" id="197152"/>
    <lineage>
        <taxon>Eukaryota</taxon>
        <taxon>Metazoa</taxon>
        <taxon>Ecdysozoa</taxon>
        <taxon>Arthropoda</taxon>
        <taxon>Hexapoda</taxon>
        <taxon>Insecta</taxon>
        <taxon>Pterygota</taxon>
        <taxon>Palaeoptera</taxon>
        <taxon>Ephemeroptera</taxon>
        <taxon>Pisciforma</taxon>
        <taxon>Baetidae</taxon>
        <taxon>Cloeon</taxon>
    </lineage>
</organism>
<accession>A0A8S1C6E6</accession>
<comment type="caution">
    <text evidence="6">Lacks conserved residue(s) required for the propagation of feature annotation.</text>
</comment>
<reference evidence="7 8" key="1">
    <citation type="submission" date="2020-04" db="EMBL/GenBank/DDBJ databases">
        <authorList>
            <person name="Alioto T."/>
            <person name="Alioto T."/>
            <person name="Gomez Garrido J."/>
        </authorList>
    </citation>
    <scope>NUCLEOTIDE SEQUENCE [LARGE SCALE GENOMIC DNA]</scope>
</reference>
<dbReference type="GO" id="GO:0050909">
    <property type="term" value="P:sensory perception of taste"/>
    <property type="evidence" value="ECO:0007669"/>
    <property type="project" value="InterPro"/>
</dbReference>
<comment type="subcellular location">
    <subcellularLocation>
        <location evidence="1 6">Cell membrane</location>
        <topology evidence="1 6">Multi-pass membrane protein</topology>
    </subcellularLocation>
</comment>
<evidence type="ECO:0000256" key="1">
    <source>
        <dbReference type="ARBA" id="ARBA00004651"/>
    </source>
</evidence>
<keyword evidence="6" id="KW-0675">Receptor</keyword>
<keyword evidence="3 6" id="KW-0812">Transmembrane</keyword>
<evidence type="ECO:0000256" key="3">
    <source>
        <dbReference type="ARBA" id="ARBA00022692"/>
    </source>
</evidence>
<protein>
    <recommendedName>
        <fullName evidence="6">Gustatory receptor</fullName>
    </recommendedName>
</protein>
<feature type="transmembrane region" description="Helical" evidence="6">
    <location>
        <begin position="193"/>
        <end position="211"/>
    </location>
</feature>
<evidence type="ECO:0000313" key="7">
    <source>
        <dbReference type="EMBL" id="CAB3364843.1"/>
    </source>
</evidence>
<keyword evidence="6" id="KW-0807">Transducer</keyword>
<proteinExistence type="inferred from homology"/>